<dbReference type="Pfam" id="PF13306">
    <property type="entry name" value="LRR_5"/>
    <property type="match status" value="2"/>
</dbReference>
<dbReference type="OrthoDB" id="10027416at2759"/>
<dbReference type="Proteomes" id="UP000014680">
    <property type="component" value="Unassembled WGS sequence"/>
</dbReference>
<proteinExistence type="predicted"/>
<dbReference type="GeneID" id="14888830"/>
<evidence type="ECO:0000313" key="1">
    <source>
        <dbReference type="EMBL" id="ELP89860.1"/>
    </source>
</evidence>
<accession>A0A0A1U6D9</accession>
<sequence>VYDSQCFMNCSKLKCINLNNNKTIFGNDVFEGCVSLESILFENQKLKTYSGEVSYTFYNQFKKKQIICENIKVKCNDLMTFGIDILKFQKVHSIDEGAFFNNTTITEIEIPNNITAIGNFCFVCATKLERVVLPLSITGTPSFLF</sequence>
<evidence type="ECO:0000313" key="2">
    <source>
        <dbReference type="Proteomes" id="UP000014680"/>
    </source>
</evidence>
<dbReference type="Gene3D" id="3.80.10.10">
    <property type="entry name" value="Ribonuclease Inhibitor"/>
    <property type="match status" value="2"/>
</dbReference>
<feature type="non-terminal residue" evidence="1">
    <location>
        <position position="1"/>
    </location>
</feature>
<keyword evidence="2" id="KW-1185">Reference proteome</keyword>
<name>A0A0A1U6D9_ENTIV</name>
<dbReference type="SUPFAM" id="SSF52058">
    <property type="entry name" value="L domain-like"/>
    <property type="match status" value="1"/>
</dbReference>
<reference evidence="1 2" key="1">
    <citation type="submission" date="2012-10" db="EMBL/GenBank/DDBJ databases">
        <authorList>
            <person name="Zafar N."/>
            <person name="Inman J."/>
            <person name="Hall N."/>
            <person name="Lorenzi H."/>
            <person name="Caler E."/>
        </authorList>
    </citation>
    <scope>NUCLEOTIDE SEQUENCE [LARGE SCALE GENOMIC DNA]</scope>
    <source>
        <strain evidence="1 2">IP1</strain>
    </source>
</reference>
<organism evidence="1 2">
    <name type="scientific">Entamoeba invadens IP1</name>
    <dbReference type="NCBI Taxonomy" id="370355"/>
    <lineage>
        <taxon>Eukaryota</taxon>
        <taxon>Amoebozoa</taxon>
        <taxon>Evosea</taxon>
        <taxon>Archamoebae</taxon>
        <taxon>Mastigamoebida</taxon>
        <taxon>Entamoebidae</taxon>
        <taxon>Entamoeba</taxon>
    </lineage>
</organism>
<dbReference type="RefSeq" id="XP_004256631.1">
    <property type="nucleotide sequence ID" value="XM_004256583.1"/>
</dbReference>
<dbReference type="VEuPathDB" id="AmoebaDB:EIN_272050"/>
<dbReference type="InterPro" id="IPR032675">
    <property type="entry name" value="LRR_dom_sf"/>
</dbReference>
<protein>
    <submittedName>
        <fullName evidence="1">Leucine rich repeat containing protein BspA family protein</fullName>
    </submittedName>
</protein>
<dbReference type="InterPro" id="IPR026906">
    <property type="entry name" value="LRR_5"/>
</dbReference>
<dbReference type="EMBL" id="KB206568">
    <property type="protein sequence ID" value="ELP89860.1"/>
    <property type="molecule type" value="Genomic_DNA"/>
</dbReference>
<dbReference type="KEGG" id="eiv:EIN_272050"/>
<dbReference type="AlphaFoldDB" id="A0A0A1U6D9"/>
<gene>
    <name evidence="1" type="ORF">EIN_272050</name>
</gene>